<dbReference type="OrthoDB" id="9803988at2"/>
<dbReference type="PANTHER" id="PTHR30290:SF10">
    <property type="entry name" value="PERIPLASMIC OLIGOPEPTIDE-BINDING PROTEIN-RELATED"/>
    <property type="match status" value="1"/>
</dbReference>
<evidence type="ECO:0000313" key="8">
    <source>
        <dbReference type="Proteomes" id="UP000199093"/>
    </source>
</evidence>
<dbReference type="InterPro" id="IPR006311">
    <property type="entry name" value="TAT_signal"/>
</dbReference>
<dbReference type="Gene3D" id="3.90.76.10">
    <property type="entry name" value="Dipeptide-binding Protein, Domain 1"/>
    <property type="match status" value="1"/>
</dbReference>
<dbReference type="InterPro" id="IPR030678">
    <property type="entry name" value="Peptide/Ni-bd"/>
</dbReference>
<evidence type="ECO:0000256" key="3">
    <source>
        <dbReference type="ARBA" id="ARBA00022448"/>
    </source>
</evidence>
<reference evidence="7 8" key="1">
    <citation type="submission" date="2016-10" db="EMBL/GenBank/DDBJ databases">
        <authorList>
            <person name="de Groot N.N."/>
        </authorList>
    </citation>
    <scope>NUCLEOTIDE SEQUENCE [LARGE SCALE GENOMIC DNA]</scope>
    <source>
        <strain evidence="7 8">DSM 26424</strain>
    </source>
</reference>
<evidence type="ECO:0000256" key="2">
    <source>
        <dbReference type="ARBA" id="ARBA00005695"/>
    </source>
</evidence>
<dbReference type="SUPFAM" id="SSF53850">
    <property type="entry name" value="Periplasmic binding protein-like II"/>
    <property type="match status" value="1"/>
</dbReference>
<evidence type="ECO:0000256" key="1">
    <source>
        <dbReference type="ARBA" id="ARBA00004418"/>
    </source>
</evidence>
<organism evidence="7 8">
    <name type="scientific">Salipiger marinus</name>
    <dbReference type="NCBI Taxonomy" id="555512"/>
    <lineage>
        <taxon>Bacteria</taxon>
        <taxon>Pseudomonadati</taxon>
        <taxon>Pseudomonadota</taxon>
        <taxon>Alphaproteobacteria</taxon>
        <taxon>Rhodobacterales</taxon>
        <taxon>Roseobacteraceae</taxon>
        <taxon>Salipiger</taxon>
    </lineage>
</organism>
<dbReference type="Gene3D" id="3.10.105.10">
    <property type="entry name" value="Dipeptide-binding Protein, Domain 3"/>
    <property type="match status" value="1"/>
</dbReference>
<accession>A0A1G8QF95</accession>
<comment type="similarity">
    <text evidence="2">Belongs to the bacterial solute-binding protein 5 family.</text>
</comment>
<dbReference type="PANTHER" id="PTHR30290">
    <property type="entry name" value="PERIPLASMIC BINDING COMPONENT OF ABC TRANSPORTER"/>
    <property type="match status" value="1"/>
</dbReference>
<dbReference type="Pfam" id="PF00496">
    <property type="entry name" value="SBP_bac_5"/>
    <property type="match status" value="1"/>
</dbReference>
<keyword evidence="4 5" id="KW-0732">Signal</keyword>
<name>A0A1G8QF95_9RHOB</name>
<dbReference type="GO" id="GO:0015833">
    <property type="term" value="P:peptide transport"/>
    <property type="evidence" value="ECO:0007669"/>
    <property type="project" value="TreeGrafter"/>
</dbReference>
<dbReference type="RefSeq" id="WP_089849268.1">
    <property type="nucleotide sequence ID" value="NZ_FNEJ01000015.1"/>
</dbReference>
<dbReference type="GO" id="GO:0043190">
    <property type="term" value="C:ATP-binding cassette (ABC) transporter complex"/>
    <property type="evidence" value="ECO:0007669"/>
    <property type="project" value="InterPro"/>
</dbReference>
<dbReference type="PROSITE" id="PS51318">
    <property type="entry name" value="TAT"/>
    <property type="match status" value="1"/>
</dbReference>
<sequence length="518" mass="56562">MTNQISRRRVLQGISALPLAGSFSLSPRAALAQSTTLTAAITGYNVINSLDPAKASLIPEFYVIWGVFNGLMTFDDEMNIVPDLAETVTPLEGGGYEFTLKPGVKFHDGSELTAEDVKFTFDRVMAAETASPNAGKLAKVKSVEVVDPLTLRILTDGPYAPLLTFLTNARTGTQIISKAAFESMGEEAYSRMPVGTGAYKVTDWRSGEGLTLTAHSEYFEGAPTFETIEVPLIAEEASGVTALQGGQIDMTSTAPAADVSVLMKDDAIKVLRQPGLNTRFISVNLRKAPFDDIHVRRAFSMAFQREAMVQAVIFGEGVTAQGLLPPQLAAYYSEEPRPYMSYDPEAAKAEMAKAKYKPEEIEIGVITWSGGWWKRFAEIFVAQVNQTLGTKLTVEVTDANTAYARQKSGDFEAGVWGWLGMVDADEYVGDILTTTGWRNFQGYSNPEVDALAAQGLAETDPAKRPDFYKKAEAIAMEEMAVIPCFCSNIHNLLRADLEGFVQRPYSNFADQFRSMKLG</sequence>
<dbReference type="EMBL" id="FNEJ01000015">
    <property type="protein sequence ID" value="SDJ03442.1"/>
    <property type="molecule type" value="Genomic_DNA"/>
</dbReference>
<comment type="subcellular location">
    <subcellularLocation>
        <location evidence="1">Periplasm</location>
    </subcellularLocation>
</comment>
<keyword evidence="8" id="KW-1185">Reference proteome</keyword>
<dbReference type="Proteomes" id="UP000199093">
    <property type="component" value="Unassembled WGS sequence"/>
</dbReference>
<evidence type="ECO:0000259" key="6">
    <source>
        <dbReference type="Pfam" id="PF00496"/>
    </source>
</evidence>
<dbReference type="GO" id="GO:1904680">
    <property type="term" value="F:peptide transmembrane transporter activity"/>
    <property type="evidence" value="ECO:0007669"/>
    <property type="project" value="TreeGrafter"/>
</dbReference>
<feature type="domain" description="Solute-binding protein family 5" evidence="6">
    <location>
        <begin position="79"/>
        <end position="436"/>
    </location>
</feature>
<evidence type="ECO:0000313" key="7">
    <source>
        <dbReference type="EMBL" id="SDJ03442.1"/>
    </source>
</evidence>
<gene>
    <name evidence="7" type="ORF">SAMN04487993_101598</name>
</gene>
<dbReference type="Gene3D" id="3.40.190.10">
    <property type="entry name" value="Periplasmic binding protein-like II"/>
    <property type="match status" value="1"/>
</dbReference>
<feature type="signal peptide" evidence="5">
    <location>
        <begin position="1"/>
        <end position="32"/>
    </location>
</feature>
<dbReference type="PIRSF" id="PIRSF002741">
    <property type="entry name" value="MppA"/>
    <property type="match status" value="1"/>
</dbReference>
<feature type="chain" id="PRO_5011443966" evidence="5">
    <location>
        <begin position="33"/>
        <end position="518"/>
    </location>
</feature>
<dbReference type="STRING" id="555512.SAMN04487993_101598"/>
<evidence type="ECO:0000256" key="4">
    <source>
        <dbReference type="ARBA" id="ARBA00022729"/>
    </source>
</evidence>
<proteinExistence type="inferred from homology"/>
<dbReference type="InterPro" id="IPR000914">
    <property type="entry name" value="SBP_5_dom"/>
</dbReference>
<dbReference type="CDD" id="cd00995">
    <property type="entry name" value="PBP2_NikA_DppA_OppA_like"/>
    <property type="match status" value="1"/>
</dbReference>
<dbReference type="AlphaFoldDB" id="A0A1G8QF95"/>
<keyword evidence="3" id="KW-0813">Transport</keyword>
<dbReference type="InterPro" id="IPR039424">
    <property type="entry name" value="SBP_5"/>
</dbReference>
<protein>
    <submittedName>
        <fullName evidence="7">Peptide/nickel transport system substrate-binding protein</fullName>
    </submittedName>
</protein>
<evidence type="ECO:0000256" key="5">
    <source>
        <dbReference type="SAM" id="SignalP"/>
    </source>
</evidence>
<dbReference type="GO" id="GO:0030288">
    <property type="term" value="C:outer membrane-bounded periplasmic space"/>
    <property type="evidence" value="ECO:0007669"/>
    <property type="project" value="UniProtKB-ARBA"/>
</dbReference>